<evidence type="ECO:0000256" key="11">
    <source>
        <dbReference type="SAM" id="MobiDB-lite"/>
    </source>
</evidence>
<keyword evidence="9 12" id="KW-0472">Membrane</keyword>
<keyword evidence="4 12" id="KW-0812">Transmembrane</keyword>
<feature type="transmembrane region" description="Helical" evidence="12">
    <location>
        <begin position="150"/>
        <end position="170"/>
    </location>
</feature>
<dbReference type="InterPro" id="IPR013099">
    <property type="entry name" value="K_chnl_dom"/>
</dbReference>
<reference evidence="14 15" key="1">
    <citation type="submission" date="2024-04" db="EMBL/GenBank/DDBJ databases">
        <authorList>
            <person name="Abashina T."/>
            <person name="Shaikin A."/>
        </authorList>
    </citation>
    <scope>NUCLEOTIDE SEQUENCE [LARGE SCALE GENOMIC DNA]</scope>
    <source>
        <strain evidence="14 15">AAFK</strain>
    </source>
</reference>
<evidence type="ECO:0000256" key="7">
    <source>
        <dbReference type="ARBA" id="ARBA00022989"/>
    </source>
</evidence>
<gene>
    <name evidence="14" type="ORF">WOB96_12830</name>
</gene>
<keyword evidence="15" id="KW-1185">Reference proteome</keyword>
<sequence length="284" mass="31200">MKEGKADRMIHGWAGLGGVPPKDRARAYHWEARLRWPMALIALLALPAFYFDAAGSPMYQAWGSAFSIFIVLAFALELGVMLALVRQKLRYLQHNWLLLVILLTGTVALIRPGYLLEPELYPLLRLLVFGLLISRVFGSIRRIASPSGMLTLLLLSASLLGIAGLGFYWLEPTVHSYGQGVWLAFTSGATVGYGDIVPTTPASRFFAVIMVLLGYALLSLFSAGLVALIIGEDEQQLRHQMHRDILHLHKEMAALREDLQRLSQKAGVEDDASGRPPPGPEASG</sequence>
<dbReference type="EMBL" id="JBBPCO010000014">
    <property type="protein sequence ID" value="MEK8090638.1"/>
    <property type="molecule type" value="Genomic_DNA"/>
</dbReference>
<feature type="transmembrane region" description="Helical" evidence="12">
    <location>
        <begin position="34"/>
        <end position="51"/>
    </location>
</feature>
<evidence type="ECO:0000256" key="12">
    <source>
        <dbReference type="SAM" id="Phobius"/>
    </source>
</evidence>
<dbReference type="SUPFAM" id="SSF81324">
    <property type="entry name" value="Voltage-gated potassium channels"/>
    <property type="match status" value="1"/>
</dbReference>
<keyword evidence="2" id="KW-0813">Transport</keyword>
<dbReference type="Gene3D" id="1.10.287.70">
    <property type="match status" value="1"/>
</dbReference>
<evidence type="ECO:0000256" key="5">
    <source>
        <dbReference type="ARBA" id="ARBA00022826"/>
    </source>
</evidence>
<comment type="caution">
    <text evidence="14">The sequence shown here is derived from an EMBL/GenBank/DDBJ whole genome shotgun (WGS) entry which is preliminary data.</text>
</comment>
<comment type="subcellular location">
    <subcellularLocation>
        <location evidence="1">Membrane</location>
        <topology evidence="1">Multi-pass membrane protein</topology>
    </subcellularLocation>
</comment>
<feature type="transmembrane region" description="Helical" evidence="12">
    <location>
        <begin position="96"/>
        <end position="114"/>
    </location>
</feature>
<dbReference type="Pfam" id="PF07885">
    <property type="entry name" value="Ion_trans_2"/>
    <property type="match status" value="1"/>
</dbReference>
<keyword evidence="5" id="KW-0631">Potassium channel</keyword>
<evidence type="ECO:0000256" key="10">
    <source>
        <dbReference type="ARBA" id="ARBA00023303"/>
    </source>
</evidence>
<feature type="domain" description="Potassium channel" evidence="13">
    <location>
        <begin position="159"/>
        <end position="226"/>
    </location>
</feature>
<keyword evidence="6" id="KW-0630">Potassium</keyword>
<evidence type="ECO:0000256" key="8">
    <source>
        <dbReference type="ARBA" id="ARBA00023065"/>
    </source>
</evidence>
<evidence type="ECO:0000256" key="9">
    <source>
        <dbReference type="ARBA" id="ARBA00023136"/>
    </source>
</evidence>
<dbReference type="PANTHER" id="PTHR10027:SF10">
    <property type="entry name" value="SLOWPOKE 2, ISOFORM D"/>
    <property type="match status" value="1"/>
</dbReference>
<dbReference type="Proteomes" id="UP001446205">
    <property type="component" value="Unassembled WGS sequence"/>
</dbReference>
<dbReference type="PANTHER" id="PTHR10027">
    <property type="entry name" value="CALCIUM-ACTIVATED POTASSIUM CHANNEL ALPHA CHAIN"/>
    <property type="match status" value="1"/>
</dbReference>
<feature type="transmembrane region" description="Helical" evidence="12">
    <location>
        <begin position="63"/>
        <end position="84"/>
    </location>
</feature>
<keyword evidence="7 12" id="KW-1133">Transmembrane helix</keyword>
<dbReference type="InterPro" id="IPR047871">
    <property type="entry name" value="K_chnl_Slo-like"/>
</dbReference>
<feature type="compositionally biased region" description="Pro residues" evidence="11">
    <location>
        <begin position="275"/>
        <end position="284"/>
    </location>
</feature>
<dbReference type="RefSeq" id="WP_341371694.1">
    <property type="nucleotide sequence ID" value="NZ_JBBPCO010000014.1"/>
</dbReference>
<keyword evidence="3" id="KW-0633">Potassium transport</keyword>
<evidence type="ECO:0000256" key="2">
    <source>
        <dbReference type="ARBA" id="ARBA00022448"/>
    </source>
</evidence>
<evidence type="ECO:0000313" key="15">
    <source>
        <dbReference type="Proteomes" id="UP001446205"/>
    </source>
</evidence>
<keyword evidence="8" id="KW-0406">Ion transport</keyword>
<organism evidence="14 15">
    <name type="scientific">Thermithiobacillus plumbiphilus</name>
    <dbReference type="NCBI Taxonomy" id="1729899"/>
    <lineage>
        <taxon>Bacteria</taxon>
        <taxon>Pseudomonadati</taxon>
        <taxon>Pseudomonadota</taxon>
        <taxon>Acidithiobacillia</taxon>
        <taxon>Acidithiobacillales</taxon>
        <taxon>Thermithiobacillaceae</taxon>
        <taxon>Thermithiobacillus</taxon>
    </lineage>
</organism>
<proteinExistence type="predicted"/>
<accession>A0ABU9DAT7</accession>
<evidence type="ECO:0000313" key="14">
    <source>
        <dbReference type="EMBL" id="MEK8090638.1"/>
    </source>
</evidence>
<keyword evidence="10" id="KW-0407">Ion channel</keyword>
<evidence type="ECO:0000256" key="6">
    <source>
        <dbReference type="ARBA" id="ARBA00022958"/>
    </source>
</evidence>
<evidence type="ECO:0000259" key="13">
    <source>
        <dbReference type="Pfam" id="PF07885"/>
    </source>
</evidence>
<evidence type="ECO:0000256" key="4">
    <source>
        <dbReference type="ARBA" id="ARBA00022692"/>
    </source>
</evidence>
<name>A0ABU9DAT7_9PROT</name>
<evidence type="ECO:0000256" key="3">
    <source>
        <dbReference type="ARBA" id="ARBA00022538"/>
    </source>
</evidence>
<feature type="region of interest" description="Disordered" evidence="11">
    <location>
        <begin position="262"/>
        <end position="284"/>
    </location>
</feature>
<feature type="transmembrane region" description="Helical" evidence="12">
    <location>
        <begin position="205"/>
        <end position="231"/>
    </location>
</feature>
<evidence type="ECO:0000256" key="1">
    <source>
        <dbReference type="ARBA" id="ARBA00004141"/>
    </source>
</evidence>
<protein>
    <submittedName>
        <fullName evidence="14">Ion channel</fullName>
    </submittedName>
</protein>
<feature type="transmembrane region" description="Helical" evidence="12">
    <location>
        <begin position="120"/>
        <end position="138"/>
    </location>
</feature>